<dbReference type="PANTHER" id="PTHR23537">
    <property type="match status" value="1"/>
</dbReference>
<feature type="transmembrane region" description="Helical" evidence="4">
    <location>
        <begin position="368"/>
        <end position="388"/>
    </location>
</feature>
<dbReference type="SUPFAM" id="SSF103473">
    <property type="entry name" value="MFS general substrate transporter"/>
    <property type="match status" value="1"/>
</dbReference>
<keyword evidence="3 4" id="KW-0472">Membrane</keyword>
<feature type="transmembrane region" description="Helical" evidence="4">
    <location>
        <begin position="114"/>
        <end position="135"/>
    </location>
</feature>
<feature type="transmembrane region" description="Helical" evidence="4">
    <location>
        <begin position="85"/>
        <end position="108"/>
    </location>
</feature>
<dbReference type="InterPro" id="IPR020846">
    <property type="entry name" value="MFS_dom"/>
</dbReference>
<keyword evidence="2 4" id="KW-1133">Transmembrane helix</keyword>
<evidence type="ECO:0000313" key="6">
    <source>
        <dbReference type="EMBL" id="KAA2214832.1"/>
    </source>
</evidence>
<dbReference type="GO" id="GO:0005886">
    <property type="term" value="C:plasma membrane"/>
    <property type="evidence" value="ECO:0007669"/>
    <property type="project" value="TreeGrafter"/>
</dbReference>
<feature type="transmembrane region" description="Helical" evidence="4">
    <location>
        <begin position="20"/>
        <end position="41"/>
    </location>
</feature>
<feature type="transmembrane region" description="Helical" evidence="4">
    <location>
        <begin position="212"/>
        <end position="235"/>
    </location>
</feature>
<dbReference type="GO" id="GO:0022857">
    <property type="term" value="F:transmembrane transporter activity"/>
    <property type="evidence" value="ECO:0007669"/>
    <property type="project" value="InterPro"/>
</dbReference>
<dbReference type="Pfam" id="PF06779">
    <property type="entry name" value="MFS_4"/>
    <property type="match status" value="1"/>
</dbReference>
<dbReference type="PROSITE" id="PS50850">
    <property type="entry name" value="MFS"/>
    <property type="match status" value="1"/>
</dbReference>
<dbReference type="AlphaFoldDB" id="A0A5B2TK36"/>
<reference evidence="6 7" key="1">
    <citation type="journal article" date="2015" name="Int. J. Syst. Evol. Microbiol.">
        <title>Roseomonas oryzae sp. nov., isolated from paddy rhizosphere soil.</title>
        <authorList>
            <person name="Ramaprasad E.V."/>
            <person name="Sasikala Ch."/>
            <person name="Ramana Ch.V."/>
        </authorList>
    </citation>
    <scope>NUCLEOTIDE SEQUENCE [LARGE SCALE GENOMIC DNA]</scope>
    <source>
        <strain evidence="6 7">KCTC 42542</strain>
    </source>
</reference>
<name>A0A5B2TK36_9PROT</name>
<sequence>MAGMSAPGAPVSHPATPVGWRVPLAGAGTLSAGIGLARFAYVPLFPALVSAGWVDGAGAGLLGACNFAGYLLGAMGGRSLGRRTGVPLALDLGMALVVLSFLACALPWGLGWMAGWRALAGLAGGLMMALAGPAVQAVVPAGRRAAASGLVISGVGSGTVLGALAVPFLLPAGVAMAWLGLAALAALIWLALRRNWPDPPAEMMRLPRGLRVPRAAAMLVAYGLSGAGMVAPMVYLADFAVRGHGLAPPLDALPWVLFGLGGVAGTLTGGRVAGRLGGRRAMLIWLLVQVLALATSLLPGWASMLLAAPICGFAGVGVSAVALTVAREQAGIAAGLLWVRATIIYAAAQALGGFGLAALFRATGEQHLAVFSAALALSVLAFLAAAAMRPIPPGGAG</sequence>
<dbReference type="InterPro" id="IPR010645">
    <property type="entry name" value="MFS_4"/>
</dbReference>
<accession>A0A5B2TK36</accession>
<feature type="transmembrane region" description="Helical" evidence="4">
    <location>
        <begin position="175"/>
        <end position="192"/>
    </location>
</feature>
<feature type="domain" description="Major facilitator superfamily (MFS) profile" evidence="5">
    <location>
        <begin position="21"/>
        <end position="393"/>
    </location>
</feature>
<evidence type="ECO:0000313" key="7">
    <source>
        <dbReference type="Proteomes" id="UP000322110"/>
    </source>
</evidence>
<dbReference type="PANTHER" id="PTHR23537:SF1">
    <property type="entry name" value="SUGAR TRANSPORTER"/>
    <property type="match status" value="1"/>
</dbReference>
<feature type="transmembrane region" description="Helical" evidence="4">
    <location>
        <begin position="255"/>
        <end position="274"/>
    </location>
</feature>
<evidence type="ECO:0000256" key="3">
    <source>
        <dbReference type="ARBA" id="ARBA00023136"/>
    </source>
</evidence>
<keyword evidence="7" id="KW-1185">Reference proteome</keyword>
<dbReference type="EMBL" id="VUKA01000001">
    <property type="protein sequence ID" value="KAA2214832.1"/>
    <property type="molecule type" value="Genomic_DNA"/>
</dbReference>
<feature type="transmembrane region" description="Helical" evidence="4">
    <location>
        <begin position="281"/>
        <end position="298"/>
    </location>
</feature>
<gene>
    <name evidence="6" type="ORF">F0Q34_03875</name>
</gene>
<feature type="transmembrane region" description="Helical" evidence="4">
    <location>
        <begin position="53"/>
        <end position="73"/>
    </location>
</feature>
<keyword evidence="1 4" id="KW-0812">Transmembrane</keyword>
<dbReference type="Gene3D" id="1.20.1250.20">
    <property type="entry name" value="MFS general substrate transporter like domains"/>
    <property type="match status" value="2"/>
</dbReference>
<comment type="caution">
    <text evidence="6">The sequence shown here is derived from an EMBL/GenBank/DDBJ whole genome shotgun (WGS) entry which is preliminary data.</text>
</comment>
<evidence type="ECO:0000256" key="4">
    <source>
        <dbReference type="SAM" id="Phobius"/>
    </source>
</evidence>
<dbReference type="InterPro" id="IPR036259">
    <property type="entry name" value="MFS_trans_sf"/>
</dbReference>
<proteinExistence type="predicted"/>
<dbReference type="Proteomes" id="UP000322110">
    <property type="component" value="Unassembled WGS sequence"/>
</dbReference>
<organism evidence="6 7">
    <name type="scientific">Teichococcus oryzae</name>
    <dbReference type="NCBI Taxonomy" id="1608942"/>
    <lineage>
        <taxon>Bacteria</taxon>
        <taxon>Pseudomonadati</taxon>
        <taxon>Pseudomonadota</taxon>
        <taxon>Alphaproteobacteria</taxon>
        <taxon>Acetobacterales</taxon>
        <taxon>Roseomonadaceae</taxon>
        <taxon>Roseomonas</taxon>
    </lineage>
</organism>
<evidence type="ECO:0000256" key="2">
    <source>
        <dbReference type="ARBA" id="ARBA00022989"/>
    </source>
</evidence>
<feature type="transmembrane region" description="Helical" evidence="4">
    <location>
        <begin position="337"/>
        <end position="362"/>
    </location>
</feature>
<evidence type="ECO:0000259" key="5">
    <source>
        <dbReference type="PROSITE" id="PS50850"/>
    </source>
</evidence>
<feature type="transmembrane region" description="Helical" evidence="4">
    <location>
        <begin position="304"/>
        <end position="325"/>
    </location>
</feature>
<protein>
    <submittedName>
        <fullName evidence="6">YbfB/YjiJ family MFS transporter</fullName>
    </submittedName>
</protein>
<feature type="transmembrane region" description="Helical" evidence="4">
    <location>
        <begin position="147"/>
        <end position="169"/>
    </location>
</feature>
<evidence type="ECO:0000256" key="1">
    <source>
        <dbReference type="ARBA" id="ARBA00022692"/>
    </source>
</evidence>